<protein>
    <submittedName>
        <fullName evidence="2">Membrane protein</fullName>
    </submittedName>
</protein>
<keyword evidence="3" id="KW-1185">Reference proteome</keyword>
<evidence type="ECO:0000313" key="3">
    <source>
        <dbReference type="Proteomes" id="UP000008963"/>
    </source>
</evidence>
<evidence type="ECO:0000256" key="1">
    <source>
        <dbReference type="SAM" id="Phobius"/>
    </source>
</evidence>
<name>E1X083_HALMS</name>
<gene>
    <name evidence="2" type="ordered locus">BMS_1448</name>
</gene>
<keyword evidence="1" id="KW-1133">Transmembrane helix</keyword>
<dbReference type="RefSeq" id="WP_014244094.1">
    <property type="nucleotide sequence ID" value="NC_016620.1"/>
</dbReference>
<dbReference type="KEGG" id="bmx:BMS_1448"/>
<sequence>MNQRELLPKNLIIFAVLISMVYLVGVLFLTLKLSSHFKSINDTHLPLLEMNAINIRIGDSLTSRTKGLIQDYNSKDYEEYLIDKDSLKFNFINYKQTLKNTRLNFSSKDAFNRDTLFDMEEKIIELAKDSKKKEALAIFNSKNYREEQTRFTTSIQIIAEKLSGQRDFFFKEQVRIIQMGIIFSIITFVIIALAWSRVYLAYRRNSKERSRALNELNLES</sequence>
<proteinExistence type="predicted"/>
<accession>E1X083</accession>
<organism evidence="2 3">
    <name type="scientific">Halobacteriovorax marinus (strain ATCC BAA-682 / DSM 15412 / SJ)</name>
    <name type="common">Bacteriovorax marinus</name>
    <dbReference type="NCBI Taxonomy" id="862908"/>
    <lineage>
        <taxon>Bacteria</taxon>
        <taxon>Pseudomonadati</taxon>
        <taxon>Bdellovibrionota</taxon>
        <taxon>Bacteriovoracia</taxon>
        <taxon>Bacteriovoracales</taxon>
        <taxon>Halobacteriovoraceae</taxon>
        <taxon>Halobacteriovorax</taxon>
    </lineage>
</organism>
<reference evidence="3" key="1">
    <citation type="journal article" date="2013" name="ISME J.">
        <title>A small predatory core genome in the divergent marine Bacteriovorax marinus SJ and the terrestrial Bdellovibrio bacteriovorus.</title>
        <authorList>
            <person name="Crossman L.C."/>
            <person name="Chen H."/>
            <person name="Cerdeno-Tarraga A.M."/>
            <person name="Brooks K."/>
            <person name="Quail M.A."/>
            <person name="Pineiro S.A."/>
            <person name="Hobley L."/>
            <person name="Sockett R.E."/>
            <person name="Bentley S.D."/>
            <person name="Parkhill J."/>
            <person name="Williams H.N."/>
            <person name="Stine O.C."/>
        </authorList>
    </citation>
    <scope>NUCLEOTIDE SEQUENCE [LARGE SCALE GENOMIC DNA]</scope>
    <source>
        <strain evidence="3">ATCC BAA-682 / DSM 15412 / SJ</strain>
    </source>
</reference>
<feature type="transmembrane region" description="Helical" evidence="1">
    <location>
        <begin position="176"/>
        <end position="195"/>
    </location>
</feature>
<feature type="transmembrane region" description="Helical" evidence="1">
    <location>
        <begin position="12"/>
        <end position="31"/>
    </location>
</feature>
<dbReference type="Proteomes" id="UP000008963">
    <property type="component" value="Chromosome"/>
</dbReference>
<dbReference type="HOGENOM" id="CLU_1254477_0_0_7"/>
<dbReference type="AlphaFoldDB" id="E1X083"/>
<keyword evidence="1" id="KW-0472">Membrane</keyword>
<dbReference type="EMBL" id="FQ312005">
    <property type="protein sequence ID" value="CBW26310.1"/>
    <property type="molecule type" value="Genomic_DNA"/>
</dbReference>
<evidence type="ECO:0000313" key="2">
    <source>
        <dbReference type="EMBL" id="CBW26310.1"/>
    </source>
</evidence>
<dbReference type="PATRIC" id="fig|862908.3.peg.1379"/>
<keyword evidence="1" id="KW-0812">Transmembrane</keyword>